<dbReference type="InterPro" id="IPR051712">
    <property type="entry name" value="ARTD-AVP"/>
</dbReference>
<comment type="subcellular location">
    <subcellularLocation>
        <location evidence="1">Nucleus</location>
    </subcellularLocation>
</comment>
<accession>A0AAD6F295</accession>
<evidence type="ECO:0000256" key="2">
    <source>
        <dbReference type="ARBA" id="ARBA00023242"/>
    </source>
</evidence>
<dbReference type="GO" id="GO:1990404">
    <property type="term" value="F:NAD+-protein mono-ADP-ribosyltransferase activity"/>
    <property type="evidence" value="ECO:0007669"/>
    <property type="project" value="TreeGrafter"/>
</dbReference>
<comment type="similarity">
    <text evidence="3">Belongs to the ARTD/PARP family.</text>
</comment>
<evidence type="ECO:0000313" key="5">
    <source>
        <dbReference type="EMBL" id="KAJ4918045.1"/>
    </source>
</evidence>
<dbReference type="SUPFAM" id="SSF117839">
    <property type="entry name" value="WWE domain"/>
    <property type="match status" value="1"/>
</dbReference>
<dbReference type="Proteomes" id="UP001219934">
    <property type="component" value="Unassembled WGS sequence"/>
</dbReference>
<evidence type="ECO:0000259" key="4">
    <source>
        <dbReference type="PROSITE" id="PS50918"/>
    </source>
</evidence>
<dbReference type="Pfam" id="PF02825">
    <property type="entry name" value="WWE"/>
    <property type="match status" value="1"/>
</dbReference>
<evidence type="ECO:0000313" key="6">
    <source>
        <dbReference type="Proteomes" id="UP001219934"/>
    </source>
</evidence>
<dbReference type="GO" id="GO:0005634">
    <property type="term" value="C:nucleus"/>
    <property type="evidence" value="ECO:0007669"/>
    <property type="project" value="UniProtKB-SubCell"/>
</dbReference>
<comment type="caution">
    <text evidence="5">The sequence shown here is derived from an EMBL/GenBank/DDBJ whole genome shotgun (WGS) entry which is preliminary data.</text>
</comment>
<dbReference type="EMBL" id="JAPTMU010000985">
    <property type="protein sequence ID" value="KAJ4918045.1"/>
    <property type="molecule type" value="Genomic_DNA"/>
</dbReference>
<dbReference type="InterPro" id="IPR004170">
    <property type="entry name" value="WWE_dom"/>
</dbReference>
<dbReference type="PROSITE" id="PS50918">
    <property type="entry name" value="WWE"/>
    <property type="match status" value="1"/>
</dbReference>
<proteinExistence type="inferred from homology"/>
<dbReference type="AlphaFoldDB" id="A0AAD6F295"/>
<keyword evidence="6" id="KW-1185">Reference proteome</keyword>
<dbReference type="PANTHER" id="PTHR45740:SF15">
    <property type="entry name" value="ZINC FINGER CCCH TYPE DOMAIN CONTAINING 1-LIKE"/>
    <property type="match status" value="1"/>
</dbReference>
<gene>
    <name evidence="5" type="ORF">JOQ06_004059</name>
</gene>
<reference evidence="5" key="1">
    <citation type="submission" date="2022-11" db="EMBL/GenBank/DDBJ databases">
        <title>Chromosome-level genome of Pogonophryne albipinna.</title>
        <authorList>
            <person name="Jo E."/>
        </authorList>
    </citation>
    <scope>NUCLEOTIDE SEQUENCE</scope>
    <source>
        <strain evidence="5">SGF0006</strain>
        <tissue evidence="5">Muscle</tissue>
    </source>
</reference>
<protein>
    <recommendedName>
        <fullName evidence="4">WWE domain-containing protein</fullName>
    </recommendedName>
</protein>
<name>A0AAD6F295_9TELE</name>
<feature type="domain" description="WWE" evidence="4">
    <location>
        <begin position="1"/>
        <end position="64"/>
    </location>
</feature>
<dbReference type="PANTHER" id="PTHR45740">
    <property type="entry name" value="POLY [ADP-RIBOSE] POLYMERASE"/>
    <property type="match status" value="1"/>
</dbReference>
<feature type="non-terminal residue" evidence="5">
    <location>
        <position position="1"/>
    </location>
</feature>
<keyword evidence="2" id="KW-0539">Nucleus</keyword>
<sequence length="79" mass="8661">MDCSVFQSGGHSAADTGSAELEQKFLDNAKDVVEFSAGSQAYSLSFQDLIQTNKQYGTKRVVKRRPRFVSAADVRAKNT</sequence>
<dbReference type="InterPro" id="IPR037197">
    <property type="entry name" value="WWE_dom_sf"/>
</dbReference>
<dbReference type="GO" id="GO:0003950">
    <property type="term" value="F:NAD+ poly-ADP-ribosyltransferase activity"/>
    <property type="evidence" value="ECO:0007669"/>
    <property type="project" value="TreeGrafter"/>
</dbReference>
<evidence type="ECO:0000256" key="3">
    <source>
        <dbReference type="ARBA" id="ARBA00024347"/>
    </source>
</evidence>
<dbReference type="Gene3D" id="3.30.720.50">
    <property type="match status" value="1"/>
</dbReference>
<evidence type="ECO:0000256" key="1">
    <source>
        <dbReference type="ARBA" id="ARBA00004123"/>
    </source>
</evidence>
<organism evidence="5 6">
    <name type="scientific">Pogonophryne albipinna</name>
    <dbReference type="NCBI Taxonomy" id="1090488"/>
    <lineage>
        <taxon>Eukaryota</taxon>
        <taxon>Metazoa</taxon>
        <taxon>Chordata</taxon>
        <taxon>Craniata</taxon>
        <taxon>Vertebrata</taxon>
        <taxon>Euteleostomi</taxon>
        <taxon>Actinopterygii</taxon>
        <taxon>Neopterygii</taxon>
        <taxon>Teleostei</taxon>
        <taxon>Neoteleostei</taxon>
        <taxon>Acanthomorphata</taxon>
        <taxon>Eupercaria</taxon>
        <taxon>Perciformes</taxon>
        <taxon>Notothenioidei</taxon>
        <taxon>Pogonophryne</taxon>
    </lineage>
</organism>